<dbReference type="Gene3D" id="1.10.10.60">
    <property type="entry name" value="Homeodomain-like"/>
    <property type="match status" value="1"/>
</dbReference>
<dbReference type="GO" id="GO:0005524">
    <property type="term" value="F:ATP binding"/>
    <property type="evidence" value="ECO:0007669"/>
    <property type="project" value="UniProtKB-KW"/>
</dbReference>
<dbReference type="RefSeq" id="WP_066884992.1">
    <property type="nucleotide sequence ID" value="NZ_LODL01000035.1"/>
</dbReference>
<evidence type="ECO:0000259" key="8">
    <source>
        <dbReference type="PROSITE" id="PS50045"/>
    </source>
</evidence>
<gene>
    <name evidence="10" type="ORF">AT959_15735</name>
</gene>
<evidence type="ECO:0000313" key="11">
    <source>
        <dbReference type="Proteomes" id="UP000070186"/>
    </source>
</evidence>
<evidence type="ECO:0000256" key="1">
    <source>
        <dbReference type="ARBA" id="ARBA00022553"/>
    </source>
</evidence>
<dbReference type="InterPro" id="IPR002078">
    <property type="entry name" value="Sigma_54_int"/>
</dbReference>
<dbReference type="FunFam" id="3.40.50.2300:FF:000018">
    <property type="entry name" value="DNA-binding transcriptional regulator NtrC"/>
    <property type="match status" value="1"/>
</dbReference>
<dbReference type="PROSITE" id="PS50045">
    <property type="entry name" value="SIGMA54_INTERACT_4"/>
    <property type="match status" value="1"/>
</dbReference>
<evidence type="ECO:0000259" key="9">
    <source>
        <dbReference type="PROSITE" id="PS50110"/>
    </source>
</evidence>
<feature type="domain" description="Sigma-54 factor interaction" evidence="8">
    <location>
        <begin position="189"/>
        <end position="310"/>
    </location>
</feature>
<dbReference type="GO" id="GO:0006355">
    <property type="term" value="P:regulation of DNA-templated transcription"/>
    <property type="evidence" value="ECO:0007669"/>
    <property type="project" value="InterPro"/>
</dbReference>
<dbReference type="PANTHER" id="PTHR32071:SF17">
    <property type="entry name" value="TRANSCRIPTIONAL REGULATOR (NTRC FAMILY)"/>
    <property type="match status" value="1"/>
</dbReference>
<dbReference type="STRING" id="281362.AT959_15735"/>
<comment type="caution">
    <text evidence="10">The sequence shown here is derived from an EMBL/GenBank/DDBJ whole genome shotgun (WGS) entry which is preliminary data.</text>
</comment>
<proteinExistence type="predicted"/>
<keyword evidence="2" id="KW-0547">Nucleotide-binding</keyword>
<dbReference type="Gene3D" id="3.40.50.2300">
    <property type="match status" value="1"/>
</dbReference>
<protein>
    <submittedName>
        <fullName evidence="10">Transcriptional regulator</fullName>
    </submittedName>
</protein>
<dbReference type="GO" id="GO:0043565">
    <property type="term" value="F:sequence-specific DNA binding"/>
    <property type="evidence" value="ECO:0007669"/>
    <property type="project" value="InterPro"/>
</dbReference>
<accession>A0A133XEQ6</accession>
<dbReference type="GO" id="GO:0000160">
    <property type="term" value="P:phosphorelay signal transduction system"/>
    <property type="evidence" value="ECO:0007669"/>
    <property type="project" value="UniProtKB-KW"/>
</dbReference>
<dbReference type="InterPro" id="IPR011006">
    <property type="entry name" value="CheY-like_superfamily"/>
</dbReference>
<dbReference type="CDD" id="cd17550">
    <property type="entry name" value="REC_NtrX-like"/>
    <property type="match status" value="1"/>
</dbReference>
<dbReference type="PROSITE" id="PS50110">
    <property type="entry name" value="RESPONSE_REGULATORY"/>
    <property type="match status" value="1"/>
</dbReference>
<dbReference type="InterPro" id="IPR002197">
    <property type="entry name" value="HTH_Fis"/>
</dbReference>
<evidence type="ECO:0000313" key="10">
    <source>
        <dbReference type="EMBL" id="KXB29413.1"/>
    </source>
</evidence>
<dbReference type="InterPro" id="IPR027417">
    <property type="entry name" value="P-loop_NTPase"/>
</dbReference>
<dbReference type="PANTHER" id="PTHR32071">
    <property type="entry name" value="TRANSCRIPTIONAL REGULATORY PROTEIN"/>
    <property type="match status" value="1"/>
</dbReference>
<dbReference type="EMBL" id="LODL01000035">
    <property type="protein sequence ID" value="KXB29413.1"/>
    <property type="molecule type" value="Genomic_DNA"/>
</dbReference>
<evidence type="ECO:0000256" key="4">
    <source>
        <dbReference type="ARBA" id="ARBA00023012"/>
    </source>
</evidence>
<dbReference type="SMART" id="SM00448">
    <property type="entry name" value="REC"/>
    <property type="match status" value="1"/>
</dbReference>
<evidence type="ECO:0000256" key="7">
    <source>
        <dbReference type="PROSITE-ProRule" id="PRU00169"/>
    </source>
</evidence>
<keyword evidence="4" id="KW-0902">Two-component regulatory system</keyword>
<dbReference type="SUPFAM" id="SSF52172">
    <property type="entry name" value="CheY-like"/>
    <property type="match status" value="1"/>
</dbReference>
<evidence type="ECO:0000256" key="3">
    <source>
        <dbReference type="ARBA" id="ARBA00022840"/>
    </source>
</evidence>
<reference evidence="10 11" key="1">
    <citation type="submission" date="2015-12" db="EMBL/GenBank/DDBJ databases">
        <title>Nitrous oxide reduction kinetics distinguish bacteria harboring typical versus atypical NosZ.</title>
        <authorList>
            <person name="Yoon S."/>
            <person name="Nissen S."/>
            <person name="Park D."/>
            <person name="Sanford R.A."/>
            <person name="Loeffler F.E."/>
        </authorList>
    </citation>
    <scope>NUCLEOTIDE SEQUENCE [LARGE SCALE GENOMIC DNA]</scope>
    <source>
        <strain evidence="10 11">ATCC BAA-841</strain>
    </source>
</reference>
<feature type="domain" description="Response regulatory" evidence="9">
    <location>
        <begin position="3"/>
        <end position="118"/>
    </location>
</feature>
<dbReference type="SUPFAM" id="SSF46689">
    <property type="entry name" value="Homeodomain-like"/>
    <property type="match status" value="1"/>
</dbReference>
<dbReference type="AlphaFoldDB" id="A0A133XEQ6"/>
<dbReference type="InterPro" id="IPR001789">
    <property type="entry name" value="Sig_transdc_resp-reg_receiver"/>
</dbReference>
<dbReference type="InterPro" id="IPR009057">
    <property type="entry name" value="Homeodomain-like_sf"/>
</dbReference>
<keyword evidence="1 7" id="KW-0597">Phosphoprotein</keyword>
<evidence type="ECO:0000256" key="6">
    <source>
        <dbReference type="ARBA" id="ARBA00023163"/>
    </source>
</evidence>
<keyword evidence="11" id="KW-1185">Reference proteome</keyword>
<keyword evidence="5" id="KW-0805">Transcription regulation</keyword>
<dbReference type="Gene3D" id="3.40.50.300">
    <property type="entry name" value="P-loop containing nucleotide triphosphate hydrolases"/>
    <property type="match status" value="1"/>
</dbReference>
<organism evidence="10 11">
    <name type="scientific">Dechloromonas denitrificans</name>
    <dbReference type="NCBI Taxonomy" id="281362"/>
    <lineage>
        <taxon>Bacteria</taxon>
        <taxon>Pseudomonadati</taxon>
        <taxon>Pseudomonadota</taxon>
        <taxon>Betaproteobacteria</taxon>
        <taxon>Rhodocyclales</taxon>
        <taxon>Azonexaceae</taxon>
        <taxon>Dechloromonas</taxon>
    </lineage>
</organism>
<dbReference type="Pfam" id="PF02954">
    <property type="entry name" value="HTH_8"/>
    <property type="match status" value="1"/>
</dbReference>
<dbReference type="Proteomes" id="UP000070186">
    <property type="component" value="Unassembled WGS sequence"/>
</dbReference>
<dbReference type="SUPFAM" id="SSF52540">
    <property type="entry name" value="P-loop containing nucleoside triphosphate hydrolases"/>
    <property type="match status" value="1"/>
</dbReference>
<keyword evidence="6" id="KW-0804">Transcription</keyword>
<evidence type="ECO:0000256" key="5">
    <source>
        <dbReference type="ARBA" id="ARBA00023015"/>
    </source>
</evidence>
<evidence type="ECO:0000256" key="2">
    <source>
        <dbReference type="ARBA" id="ARBA00022741"/>
    </source>
</evidence>
<dbReference type="Pfam" id="PF14532">
    <property type="entry name" value="Sigma54_activ_2"/>
    <property type="match status" value="1"/>
</dbReference>
<dbReference type="Pfam" id="PF00072">
    <property type="entry name" value="Response_reg"/>
    <property type="match status" value="1"/>
</dbReference>
<feature type="modified residue" description="4-aspartylphosphate" evidence="7">
    <location>
        <position position="52"/>
    </location>
</feature>
<name>A0A133XEQ6_9RHOO</name>
<keyword evidence="3" id="KW-0067">ATP-binding</keyword>
<sequence length="421" mass="46773">MAIILVVDDEVGIRELLSEILIDEGYDVRLAENATAARQVRLELRPDLVLLDIWMPDTDGISLLKEWHAGGHLNMPVVMMSGHGTIDTAVEATRFGAFDFLEKPIALQKLLSTVQKALKHDAPPQRLPLTLEAFGRSAFVKEFKRRLEQAAAKSPLLLLKGATGGMAEICARTLQPPRAPWLDLSSVSSALTQEMLEKVSGGLLFVPDLSALGKMQQMNLAYAVDRLDKLNLQLVAAIARPLPALLEAGWDNKLVTRLGEIWIAMPSLAGHADELPEIASLLLTNFVERGEVQPRRFSTGALNALRTLPWKNLPEASWTDLYGLVRNLALTALDEEISADDVTRVMPRDEGGSRELASLLPLLEQPLREARDAFEKLYFEHHLRLEGGNMTKLAERSGLERTHLYRKLKQLDVKLGKRSEE</sequence>